<dbReference type="Pfam" id="PF08044">
    <property type="entry name" value="DUF1707"/>
    <property type="match status" value="1"/>
</dbReference>
<name>A0ABN2W363_9ACTN</name>
<evidence type="ECO:0000313" key="3">
    <source>
        <dbReference type="EMBL" id="GAA2081699.1"/>
    </source>
</evidence>
<dbReference type="RefSeq" id="WP_344530188.1">
    <property type="nucleotide sequence ID" value="NZ_BAAAPE010000010.1"/>
</dbReference>
<gene>
    <name evidence="3" type="ORF">GCM10009801_40880</name>
</gene>
<comment type="caution">
    <text evidence="3">The sequence shown here is derived from an EMBL/GenBank/DDBJ whole genome shotgun (WGS) entry which is preliminary data.</text>
</comment>
<organism evidence="3 4">
    <name type="scientific">Streptomyces albiaxialis</name>
    <dbReference type="NCBI Taxonomy" id="329523"/>
    <lineage>
        <taxon>Bacteria</taxon>
        <taxon>Bacillati</taxon>
        <taxon>Actinomycetota</taxon>
        <taxon>Actinomycetes</taxon>
        <taxon>Kitasatosporales</taxon>
        <taxon>Streptomycetaceae</taxon>
        <taxon>Streptomyces</taxon>
    </lineage>
</organism>
<dbReference type="PANTHER" id="PTHR40763">
    <property type="entry name" value="MEMBRANE PROTEIN-RELATED"/>
    <property type="match status" value="1"/>
</dbReference>
<reference evidence="3 4" key="1">
    <citation type="journal article" date="2019" name="Int. J. Syst. Evol. Microbiol.">
        <title>The Global Catalogue of Microorganisms (GCM) 10K type strain sequencing project: providing services to taxonomists for standard genome sequencing and annotation.</title>
        <authorList>
            <consortium name="The Broad Institute Genomics Platform"/>
            <consortium name="The Broad Institute Genome Sequencing Center for Infectious Disease"/>
            <person name="Wu L."/>
            <person name="Ma J."/>
        </authorList>
    </citation>
    <scope>NUCLEOTIDE SEQUENCE [LARGE SCALE GENOMIC DNA]</scope>
    <source>
        <strain evidence="3 4">JCM 15478</strain>
    </source>
</reference>
<feature type="transmembrane region" description="Helical" evidence="1">
    <location>
        <begin position="115"/>
        <end position="134"/>
    </location>
</feature>
<sequence length="143" mass="15611">MSTMPEAPTTRASDADRDAVLTTLGAALAEGRLDQGEHDGRSAAALRAATLGELAPLTADLPASRERAEAARRAARDREDLTAWLAEWRYWLGGAFLMTTIWGVKSLSDGELAYYWPWMPLAIWAAVLVALAIWPSERDRPSS</sequence>
<dbReference type="PANTHER" id="PTHR40763:SF4">
    <property type="entry name" value="DUF1707 DOMAIN-CONTAINING PROTEIN"/>
    <property type="match status" value="1"/>
</dbReference>
<keyword evidence="4" id="KW-1185">Reference proteome</keyword>
<evidence type="ECO:0000256" key="1">
    <source>
        <dbReference type="SAM" id="Phobius"/>
    </source>
</evidence>
<protein>
    <recommendedName>
        <fullName evidence="2">DUF1707 domain-containing protein</fullName>
    </recommendedName>
</protein>
<feature type="domain" description="DUF1707" evidence="2">
    <location>
        <begin position="10"/>
        <end position="62"/>
    </location>
</feature>
<proteinExistence type="predicted"/>
<evidence type="ECO:0000313" key="4">
    <source>
        <dbReference type="Proteomes" id="UP001500016"/>
    </source>
</evidence>
<dbReference type="EMBL" id="BAAAPE010000010">
    <property type="protein sequence ID" value="GAA2081699.1"/>
    <property type="molecule type" value="Genomic_DNA"/>
</dbReference>
<keyword evidence="1" id="KW-0812">Transmembrane</keyword>
<keyword evidence="1" id="KW-0472">Membrane</keyword>
<dbReference type="Proteomes" id="UP001500016">
    <property type="component" value="Unassembled WGS sequence"/>
</dbReference>
<keyword evidence="1" id="KW-1133">Transmembrane helix</keyword>
<accession>A0ABN2W363</accession>
<feature type="transmembrane region" description="Helical" evidence="1">
    <location>
        <begin position="81"/>
        <end position="103"/>
    </location>
</feature>
<dbReference type="InterPro" id="IPR012551">
    <property type="entry name" value="DUF1707_SHOCT-like"/>
</dbReference>
<evidence type="ECO:0000259" key="2">
    <source>
        <dbReference type="Pfam" id="PF08044"/>
    </source>
</evidence>